<keyword evidence="4" id="KW-1185">Reference proteome</keyword>
<dbReference type="InterPro" id="IPR001251">
    <property type="entry name" value="CRAL-TRIO_dom"/>
</dbReference>
<dbReference type="InterPro" id="IPR036865">
    <property type="entry name" value="CRAL-TRIO_dom_sf"/>
</dbReference>
<organism evidence="3 4">
    <name type="scientific">Mycoemilia scoparia</name>
    <dbReference type="NCBI Taxonomy" id="417184"/>
    <lineage>
        <taxon>Eukaryota</taxon>
        <taxon>Fungi</taxon>
        <taxon>Fungi incertae sedis</taxon>
        <taxon>Zoopagomycota</taxon>
        <taxon>Kickxellomycotina</taxon>
        <taxon>Kickxellomycetes</taxon>
        <taxon>Kickxellales</taxon>
        <taxon>Kickxellaceae</taxon>
        <taxon>Mycoemilia</taxon>
    </lineage>
</organism>
<dbReference type="Pfam" id="PF00650">
    <property type="entry name" value="CRAL_TRIO"/>
    <property type="match status" value="1"/>
</dbReference>
<dbReference type="GO" id="GO:0008526">
    <property type="term" value="F:phosphatidylinositol transfer activity"/>
    <property type="evidence" value="ECO:0007669"/>
    <property type="project" value="TreeGrafter"/>
</dbReference>
<dbReference type="Pfam" id="PF03765">
    <property type="entry name" value="CRAL_TRIO_N"/>
    <property type="match status" value="1"/>
</dbReference>
<dbReference type="InterPro" id="IPR011074">
    <property type="entry name" value="CRAL/TRIO_N_dom"/>
</dbReference>
<comment type="caution">
    <text evidence="3">The sequence shown here is derived from an EMBL/GenBank/DDBJ whole genome shotgun (WGS) entry which is preliminary data.</text>
</comment>
<feature type="compositionally biased region" description="Basic and acidic residues" evidence="1">
    <location>
        <begin position="10"/>
        <end position="29"/>
    </location>
</feature>
<dbReference type="CDD" id="cd00170">
    <property type="entry name" value="SEC14"/>
    <property type="match status" value="1"/>
</dbReference>
<dbReference type="SMART" id="SM00516">
    <property type="entry name" value="SEC14"/>
    <property type="match status" value="1"/>
</dbReference>
<evidence type="ECO:0000313" key="3">
    <source>
        <dbReference type="EMBL" id="KAJ1921407.1"/>
    </source>
</evidence>
<gene>
    <name evidence="3" type="ORF">H4219_000724</name>
</gene>
<dbReference type="InterPro" id="IPR036273">
    <property type="entry name" value="CRAL/TRIO_N_dom_sf"/>
</dbReference>
<feature type="compositionally biased region" description="Basic and acidic residues" evidence="1">
    <location>
        <begin position="334"/>
        <end position="348"/>
    </location>
</feature>
<dbReference type="SMART" id="SM01100">
    <property type="entry name" value="CRAL_TRIO_N"/>
    <property type="match status" value="1"/>
</dbReference>
<dbReference type="PANTHER" id="PTHR45824">
    <property type="entry name" value="GH16843P"/>
    <property type="match status" value="1"/>
</dbReference>
<evidence type="ECO:0000313" key="4">
    <source>
        <dbReference type="Proteomes" id="UP001150538"/>
    </source>
</evidence>
<evidence type="ECO:0000259" key="2">
    <source>
        <dbReference type="PROSITE" id="PS50191"/>
    </source>
</evidence>
<dbReference type="SUPFAM" id="SSF46938">
    <property type="entry name" value="CRAL/TRIO N-terminal domain"/>
    <property type="match status" value="1"/>
</dbReference>
<dbReference type="PROSITE" id="PS50191">
    <property type="entry name" value="CRAL_TRIO"/>
    <property type="match status" value="1"/>
</dbReference>
<evidence type="ECO:0000256" key="1">
    <source>
        <dbReference type="SAM" id="MobiDB-lite"/>
    </source>
</evidence>
<dbReference type="OrthoDB" id="75724at2759"/>
<accession>A0A9W8DWD0</accession>
<dbReference type="InterPro" id="IPR052578">
    <property type="entry name" value="PI_Transfer_CRAL-TRIO"/>
</dbReference>
<dbReference type="EMBL" id="JANBPU010000005">
    <property type="protein sequence ID" value="KAJ1921407.1"/>
    <property type="molecule type" value="Genomic_DNA"/>
</dbReference>
<dbReference type="Gene3D" id="3.40.525.10">
    <property type="entry name" value="CRAL-TRIO lipid binding domain"/>
    <property type="match status" value="1"/>
</dbReference>
<feature type="domain" description="CRAL-TRIO" evidence="2">
    <location>
        <begin position="130"/>
        <end position="299"/>
    </location>
</feature>
<feature type="region of interest" description="Disordered" evidence="1">
    <location>
        <begin position="1"/>
        <end position="36"/>
    </location>
</feature>
<dbReference type="Proteomes" id="UP001150538">
    <property type="component" value="Unassembled WGS sequence"/>
</dbReference>
<proteinExistence type="predicted"/>
<feature type="region of interest" description="Disordered" evidence="1">
    <location>
        <begin position="326"/>
        <end position="348"/>
    </location>
</feature>
<reference evidence="3" key="1">
    <citation type="submission" date="2022-07" db="EMBL/GenBank/DDBJ databases">
        <title>Phylogenomic reconstructions and comparative analyses of Kickxellomycotina fungi.</title>
        <authorList>
            <person name="Reynolds N.K."/>
            <person name="Stajich J.E."/>
            <person name="Barry K."/>
            <person name="Grigoriev I.V."/>
            <person name="Crous P."/>
            <person name="Smith M.E."/>
        </authorList>
    </citation>
    <scope>NUCLEOTIDE SEQUENCE</scope>
    <source>
        <strain evidence="3">NBRC 100468</strain>
    </source>
</reference>
<dbReference type="AlphaFoldDB" id="A0A9W8DWD0"/>
<dbReference type="PANTHER" id="PTHR45824:SF29">
    <property type="entry name" value="GH16843P"/>
    <property type="match status" value="1"/>
</dbReference>
<name>A0A9W8DWD0_9FUNG</name>
<dbReference type="SUPFAM" id="SSF52087">
    <property type="entry name" value="CRAL/TRIO domain"/>
    <property type="match status" value="1"/>
</dbReference>
<sequence>MFSIFGRSSTSEKPKTNDDAPEWSDKEKFSSVPVYTPPENYEVIKTPELTDADKEKLAKIREAIPELVKDLPEEPSDGKPRFDPEEWLDDDCLMRYLRANKGDVEKTKKGLRKSLEWRRTYRPHAITPDEVELESKTGKLYFNGYDKFGRPLIYMYNHRQNTNDPVQQIKWVVYTAELVIRHMPKNADRIVLMIDASQWSKSNSVAISTAREFLNIFGSHYPERLGKAIVFDPPTLFVLFFRLVSPFIDPVTKNKVAFVNTSAPPKKSESSDGTWINIEDYVPAETREVGCKGDLKWNYNHEVYWPYVEKEYEEFCNKNKALLNGNDTTNDAAAADKAENTTDNKPSE</sequence>
<protein>
    <recommendedName>
        <fullName evidence="2">CRAL-TRIO domain-containing protein</fullName>
    </recommendedName>
</protein>